<accession>A0A096FMH7</accession>
<organism evidence="4 5">
    <name type="scientific">Comamonas testosteroni</name>
    <name type="common">Pseudomonas testosteroni</name>
    <dbReference type="NCBI Taxonomy" id="285"/>
    <lineage>
        <taxon>Bacteria</taxon>
        <taxon>Pseudomonadati</taxon>
        <taxon>Pseudomonadota</taxon>
        <taxon>Betaproteobacteria</taxon>
        <taxon>Burkholderiales</taxon>
        <taxon>Comamonadaceae</taxon>
        <taxon>Comamonas</taxon>
    </lineage>
</organism>
<dbReference type="Proteomes" id="UP000029553">
    <property type="component" value="Unassembled WGS sequence"/>
</dbReference>
<reference evidence="4 5" key="1">
    <citation type="submission" date="2013-09" db="EMBL/GenBank/DDBJ databases">
        <title>High correlation between genotypes and phenotypes of environmental bacteria Comamonas testosteroni strains.</title>
        <authorList>
            <person name="Liu L."/>
            <person name="Zhu W."/>
            <person name="Xia X."/>
            <person name="Xu B."/>
            <person name="Luo M."/>
            <person name="Wang G."/>
        </authorList>
    </citation>
    <scope>NUCLEOTIDE SEQUENCE [LARGE SCALE GENOMIC DNA]</scope>
    <source>
        <strain evidence="4 5">JL40</strain>
    </source>
</reference>
<dbReference type="PANTHER" id="PTHR43877">
    <property type="entry name" value="AMINOALKYLPHOSPHONATE N-ACETYLTRANSFERASE-RELATED-RELATED"/>
    <property type="match status" value="1"/>
</dbReference>
<dbReference type="InterPro" id="IPR000182">
    <property type="entry name" value="GNAT_dom"/>
</dbReference>
<evidence type="ECO:0000313" key="5">
    <source>
        <dbReference type="Proteomes" id="UP000029553"/>
    </source>
</evidence>
<evidence type="ECO:0000259" key="3">
    <source>
        <dbReference type="PROSITE" id="PS51186"/>
    </source>
</evidence>
<dbReference type="Pfam" id="PF00583">
    <property type="entry name" value="Acetyltransf_1"/>
    <property type="match status" value="1"/>
</dbReference>
<keyword evidence="1" id="KW-0808">Transferase</keyword>
<dbReference type="CDD" id="cd04301">
    <property type="entry name" value="NAT_SF"/>
    <property type="match status" value="1"/>
</dbReference>
<sequence length="149" mass="17084">MDRFIPMSAENSQQFAALYRNVFNASPWNDGWSMLAAIERLESFAAMPTFRGLSIFRDDKAIGMVLGWGERWVNGWLFHLKEVCVHADYQRQGIGQKLMHEFEKRLSEDGFVGMNLQTGMQMPARNFYEKLGYAPRSLVTLSKPLLVGD</sequence>
<dbReference type="EMBL" id="AWOR01000032">
    <property type="protein sequence ID" value="KGH31084.1"/>
    <property type="molecule type" value="Genomic_DNA"/>
</dbReference>
<dbReference type="RefSeq" id="WP_034367207.1">
    <property type="nucleotide sequence ID" value="NZ_AWOR01000032.1"/>
</dbReference>
<dbReference type="SUPFAM" id="SSF55729">
    <property type="entry name" value="Acyl-CoA N-acyltransferases (Nat)"/>
    <property type="match status" value="1"/>
</dbReference>
<dbReference type="AlphaFoldDB" id="A0A096FMH7"/>
<protein>
    <recommendedName>
        <fullName evidence="3">N-acetyltransferase domain-containing protein</fullName>
    </recommendedName>
</protein>
<dbReference type="Gene3D" id="3.40.630.30">
    <property type="match status" value="1"/>
</dbReference>
<dbReference type="InterPro" id="IPR016181">
    <property type="entry name" value="Acyl_CoA_acyltransferase"/>
</dbReference>
<keyword evidence="2" id="KW-0012">Acyltransferase</keyword>
<dbReference type="InterPro" id="IPR050832">
    <property type="entry name" value="Bact_Acetyltransf"/>
</dbReference>
<dbReference type="PROSITE" id="PS51186">
    <property type="entry name" value="GNAT"/>
    <property type="match status" value="1"/>
</dbReference>
<feature type="domain" description="N-acetyltransferase" evidence="3">
    <location>
        <begin position="2"/>
        <end position="149"/>
    </location>
</feature>
<gene>
    <name evidence="4" type="ORF">P353_07210</name>
</gene>
<evidence type="ECO:0000256" key="2">
    <source>
        <dbReference type="ARBA" id="ARBA00023315"/>
    </source>
</evidence>
<comment type="caution">
    <text evidence="4">The sequence shown here is derived from an EMBL/GenBank/DDBJ whole genome shotgun (WGS) entry which is preliminary data.</text>
</comment>
<evidence type="ECO:0000313" key="4">
    <source>
        <dbReference type="EMBL" id="KGH31084.1"/>
    </source>
</evidence>
<dbReference type="GO" id="GO:0016747">
    <property type="term" value="F:acyltransferase activity, transferring groups other than amino-acyl groups"/>
    <property type="evidence" value="ECO:0007669"/>
    <property type="project" value="InterPro"/>
</dbReference>
<name>A0A096FMH7_COMTE</name>
<evidence type="ECO:0000256" key="1">
    <source>
        <dbReference type="ARBA" id="ARBA00022679"/>
    </source>
</evidence>
<proteinExistence type="predicted"/>